<gene>
    <name evidence="1" type="ORF">EVAR_49743_1</name>
</gene>
<accession>A0A4C1Y9V8</accession>
<evidence type="ECO:0000313" key="1">
    <source>
        <dbReference type="EMBL" id="GBP72153.1"/>
    </source>
</evidence>
<proteinExistence type="predicted"/>
<dbReference type="EMBL" id="BGZK01001135">
    <property type="protein sequence ID" value="GBP72153.1"/>
    <property type="molecule type" value="Genomic_DNA"/>
</dbReference>
<keyword evidence="2" id="KW-1185">Reference proteome</keyword>
<name>A0A4C1Y9V8_EUMVA</name>
<sequence>MTLRVENREIKSQPFLRYLGVSMPDSISNNRRCHVGTKASVVKETLSRIISYVRGPKQKKRELDDICDNIYTHIQNICLVWYTQNTGVTQIDREIYRKSVLEITSAFRTISQNIAALSSDAAHCSAC</sequence>
<evidence type="ECO:0000313" key="2">
    <source>
        <dbReference type="Proteomes" id="UP000299102"/>
    </source>
</evidence>
<protein>
    <submittedName>
        <fullName evidence="1">Uncharacterized protein</fullName>
    </submittedName>
</protein>
<dbReference type="AlphaFoldDB" id="A0A4C1Y9V8"/>
<reference evidence="1 2" key="1">
    <citation type="journal article" date="2019" name="Commun. Biol.">
        <title>The bagworm genome reveals a unique fibroin gene that provides high tensile strength.</title>
        <authorList>
            <person name="Kono N."/>
            <person name="Nakamura H."/>
            <person name="Ohtoshi R."/>
            <person name="Tomita M."/>
            <person name="Numata K."/>
            <person name="Arakawa K."/>
        </authorList>
    </citation>
    <scope>NUCLEOTIDE SEQUENCE [LARGE SCALE GENOMIC DNA]</scope>
</reference>
<organism evidence="1 2">
    <name type="scientific">Eumeta variegata</name>
    <name type="common">Bagworm moth</name>
    <name type="synonym">Eumeta japonica</name>
    <dbReference type="NCBI Taxonomy" id="151549"/>
    <lineage>
        <taxon>Eukaryota</taxon>
        <taxon>Metazoa</taxon>
        <taxon>Ecdysozoa</taxon>
        <taxon>Arthropoda</taxon>
        <taxon>Hexapoda</taxon>
        <taxon>Insecta</taxon>
        <taxon>Pterygota</taxon>
        <taxon>Neoptera</taxon>
        <taxon>Endopterygota</taxon>
        <taxon>Lepidoptera</taxon>
        <taxon>Glossata</taxon>
        <taxon>Ditrysia</taxon>
        <taxon>Tineoidea</taxon>
        <taxon>Psychidae</taxon>
        <taxon>Oiketicinae</taxon>
        <taxon>Eumeta</taxon>
    </lineage>
</organism>
<dbReference type="Proteomes" id="UP000299102">
    <property type="component" value="Unassembled WGS sequence"/>
</dbReference>
<comment type="caution">
    <text evidence="1">The sequence shown here is derived from an EMBL/GenBank/DDBJ whole genome shotgun (WGS) entry which is preliminary data.</text>
</comment>